<dbReference type="Proteomes" id="UP001174934">
    <property type="component" value="Unassembled WGS sequence"/>
</dbReference>
<dbReference type="InterPro" id="IPR032157">
    <property type="entry name" value="PAC4"/>
</dbReference>
<dbReference type="Gene3D" id="3.30.230.100">
    <property type="match status" value="1"/>
</dbReference>
<comment type="caution">
    <text evidence="1">The sequence shown here is derived from an EMBL/GenBank/DDBJ whole genome shotgun (WGS) entry which is preliminary data.</text>
</comment>
<reference evidence="1" key="1">
    <citation type="submission" date="2023-06" db="EMBL/GenBank/DDBJ databases">
        <title>Genome-scale phylogeny and comparative genomics of the fungal order Sordariales.</title>
        <authorList>
            <consortium name="Lawrence Berkeley National Laboratory"/>
            <person name="Hensen N."/>
            <person name="Bonometti L."/>
            <person name="Westerberg I."/>
            <person name="Brannstrom I.O."/>
            <person name="Guillou S."/>
            <person name="Cros-Aarteil S."/>
            <person name="Calhoun S."/>
            <person name="Haridas S."/>
            <person name="Kuo A."/>
            <person name="Mondo S."/>
            <person name="Pangilinan J."/>
            <person name="Riley R."/>
            <person name="LaButti K."/>
            <person name="Andreopoulos B."/>
            <person name="Lipzen A."/>
            <person name="Chen C."/>
            <person name="Yanf M."/>
            <person name="Daum C."/>
            <person name="Ng V."/>
            <person name="Clum A."/>
            <person name="Steindorff A."/>
            <person name="Ohm R."/>
            <person name="Martin F."/>
            <person name="Silar P."/>
            <person name="Natvig D."/>
            <person name="Lalanne C."/>
            <person name="Gautier V."/>
            <person name="Ament-velasquez S.L."/>
            <person name="Kruys A."/>
            <person name="Hutchinson M.I."/>
            <person name="Powell A.J."/>
            <person name="Barry K."/>
            <person name="Miller A.N."/>
            <person name="Grigoriev I.V."/>
            <person name="Debuchy R."/>
            <person name="Gladieux P."/>
            <person name="Thoren M.H."/>
            <person name="Johannesson H."/>
        </authorList>
    </citation>
    <scope>NUCLEOTIDE SEQUENCE</scope>
    <source>
        <strain evidence="1">SMH3391-2</strain>
    </source>
</reference>
<dbReference type="AlphaFoldDB" id="A0AA39XLC8"/>
<dbReference type="EMBL" id="JAULSR010000001">
    <property type="protein sequence ID" value="KAK0635711.1"/>
    <property type="molecule type" value="Genomic_DNA"/>
</dbReference>
<evidence type="ECO:0000313" key="2">
    <source>
        <dbReference type="Proteomes" id="UP001174934"/>
    </source>
</evidence>
<dbReference type="GO" id="GO:0043248">
    <property type="term" value="P:proteasome assembly"/>
    <property type="evidence" value="ECO:0007669"/>
    <property type="project" value="InterPro"/>
</dbReference>
<evidence type="ECO:0000313" key="1">
    <source>
        <dbReference type="EMBL" id="KAK0635711.1"/>
    </source>
</evidence>
<gene>
    <name evidence="1" type="ORF">B0T17DRAFT_587116</name>
</gene>
<proteinExistence type="predicted"/>
<dbReference type="Pfam" id="PF16093">
    <property type="entry name" value="PAC4"/>
    <property type="match status" value="1"/>
</dbReference>
<organism evidence="1 2">
    <name type="scientific">Bombardia bombarda</name>
    <dbReference type="NCBI Taxonomy" id="252184"/>
    <lineage>
        <taxon>Eukaryota</taxon>
        <taxon>Fungi</taxon>
        <taxon>Dikarya</taxon>
        <taxon>Ascomycota</taxon>
        <taxon>Pezizomycotina</taxon>
        <taxon>Sordariomycetes</taxon>
        <taxon>Sordariomycetidae</taxon>
        <taxon>Sordariales</taxon>
        <taxon>Lasiosphaeriaceae</taxon>
        <taxon>Bombardia</taxon>
    </lineage>
</organism>
<sequence length="150" mass="16244">MDQTIQLSIPLPRSLDTRIYIRLTVKAKAVVLFVTTASAEEAGAPTPIGSFVYALPDRYNPSQPLSTPLYTVEPTFELTTRLAKLIAKKTRLPTYVANSMSFVSAGLGGTVEEEMEAFKQVASLVLSKLQPLIEPTSLPVNNSLPNGALH</sequence>
<accession>A0AA39XLC8</accession>
<keyword evidence="2" id="KW-1185">Reference proteome</keyword>
<protein>
    <submittedName>
        <fullName evidence="1">Uncharacterized protein</fullName>
    </submittedName>
</protein>
<name>A0AA39XLC8_9PEZI</name>